<dbReference type="EMBL" id="JAHOEF010000015">
    <property type="protein sequence ID" value="MBV3382326.1"/>
    <property type="molecule type" value="Genomic_DNA"/>
</dbReference>
<evidence type="ECO:0000313" key="4">
    <source>
        <dbReference type="Proteomes" id="UP001197492"/>
    </source>
</evidence>
<reference evidence="1 4" key="1">
    <citation type="submission" date="2021-06" db="EMBL/GenBank/DDBJ databases">
        <title>Collection of gut derived symbiotic bacterial strains cultured from healthy donors.</title>
        <authorList>
            <person name="Lin H."/>
            <person name="Littmann E."/>
            <person name="Pamer E.G."/>
        </authorList>
    </citation>
    <scope>NUCLEOTIDE SEQUENCE</scope>
    <source>
        <strain evidence="2 4">MSK.21.70</strain>
        <strain evidence="1">MSK.21.82</strain>
    </source>
</reference>
<dbReference type="EMBL" id="JAHOEL010000016">
    <property type="protein sequence ID" value="MBV3392383.1"/>
    <property type="molecule type" value="Genomic_DNA"/>
</dbReference>
<evidence type="ECO:0008006" key="5">
    <source>
        <dbReference type="Google" id="ProtNLM"/>
    </source>
</evidence>
<gene>
    <name evidence="1" type="ORF">KSV97_03580</name>
    <name evidence="2" type="ORF">KSW06_03755</name>
</gene>
<evidence type="ECO:0000313" key="2">
    <source>
        <dbReference type="EMBL" id="MBV3392383.1"/>
    </source>
</evidence>
<evidence type="ECO:0000313" key="3">
    <source>
        <dbReference type="Proteomes" id="UP001196408"/>
    </source>
</evidence>
<sequence>MIRTGSYYAYNADDGSFLACGSSNKMWDFFGISTNALRYHLNNDKIYNSRKYDLRLKIKWVDGVIEDIEPTIKLKLRPKPQIERKPNKLKCNFIEVFRVFKEPRTEEEKEYMRNNFSVINLERVRFELIKHKKESYPYRIAFYTNGQPHNLVFDEYFLSLELAEQRIKYLKNFKSKKDNGSFWYDGVNYEADRVIIATRTRNNRNMIISLDDISTKKTDYDEYLELARFIQSEFIR</sequence>
<dbReference type="RefSeq" id="WP_217747289.1">
    <property type="nucleotide sequence ID" value="NZ_JAHOEB010000016.1"/>
</dbReference>
<dbReference type="AlphaFoldDB" id="A0AAW4MQ98"/>
<accession>A0AAW4MQ98</accession>
<comment type="caution">
    <text evidence="1">The sequence shown here is derived from an EMBL/GenBank/DDBJ whole genome shotgun (WGS) entry which is preliminary data.</text>
</comment>
<evidence type="ECO:0000313" key="1">
    <source>
        <dbReference type="EMBL" id="MBV3382326.1"/>
    </source>
</evidence>
<name>A0AAW4MQ98_9FIRM</name>
<dbReference type="Proteomes" id="UP001196408">
    <property type="component" value="Unassembled WGS sequence"/>
</dbReference>
<proteinExistence type="predicted"/>
<organism evidence="1 3">
    <name type="scientific">Catenibacterium mitsuokai</name>
    <dbReference type="NCBI Taxonomy" id="100886"/>
    <lineage>
        <taxon>Bacteria</taxon>
        <taxon>Bacillati</taxon>
        <taxon>Bacillota</taxon>
        <taxon>Erysipelotrichia</taxon>
        <taxon>Erysipelotrichales</taxon>
        <taxon>Coprobacillaceae</taxon>
        <taxon>Catenibacterium</taxon>
    </lineage>
</organism>
<dbReference type="Proteomes" id="UP001197492">
    <property type="component" value="Unassembled WGS sequence"/>
</dbReference>
<keyword evidence="4" id="KW-1185">Reference proteome</keyword>
<protein>
    <recommendedName>
        <fullName evidence="5">Replication initiation factor</fullName>
    </recommendedName>
</protein>